<dbReference type="Gene3D" id="1.20.1080.10">
    <property type="entry name" value="Glycerol uptake facilitator protein"/>
    <property type="match status" value="1"/>
</dbReference>
<dbReference type="FunFam" id="1.20.1080.10:FF:000011">
    <property type="entry name" value="Formate family transporter"/>
    <property type="match status" value="1"/>
</dbReference>
<dbReference type="Proteomes" id="UP000016931">
    <property type="component" value="Unassembled WGS sequence"/>
</dbReference>
<evidence type="ECO:0000256" key="8">
    <source>
        <dbReference type="SAM" id="Phobius"/>
    </source>
</evidence>
<evidence type="ECO:0000256" key="4">
    <source>
        <dbReference type="ARBA" id="ARBA00022989"/>
    </source>
</evidence>
<reference evidence="9 10" key="1">
    <citation type="journal article" date="2012" name="PLoS Pathog.">
        <title>Diverse lifestyles and strategies of plant pathogenesis encoded in the genomes of eighteen Dothideomycetes fungi.</title>
        <authorList>
            <person name="Ohm R.A."/>
            <person name="Feau N."/>
            <person name="Henrissat B."/>
            <person name="Schoch C.L."/>
            <person name="Horwitz B.A."/>
            <person name="Barry K.W."/>
            <person name="Condon B.J."/>
            <person name="Copeland A.C."/>
            <person name="Dhillon B."/>
            <person name="Glaser F."/>
            <person name="Hesse C.N."/>
            <person name="Kosti I."/>
            <person name="LaButti K."/>
            <person name="Lindquist E.A."/>
            <person name="Lucas S."/>
            <person name="Salamov A.A."/>
            <person name="Bradshaw R.E."/>
            <person name="Ciuffetti L."/>
            <person name="Hamelin R.C."/>
            <person name="Kema G.H.J."/>
            <person name="Lawrence C."/>
            <person name="Scott J.A."/>
            <person name="Spatafora J.W."/>
            <person name="Turgeon B.G."/>
            <person name="de Wit P.J.G.M."/>
            <person name="Zhong S."/>
            <person name="Goodwin S.B."/>
            <person name="Grigoriev I.V."/>
        </authorList>
    </citation>
    <scope>NUCLEOTIDE SEQUENCE [LARGE SCALE GENOMIC DNA]</scope>
    <source>
        <strain evidence="9 10">SO2202</strain>
    </source>
</reference>
<dbReference type="OMA" id="SIRPLVM"/>
<feature type="region of interest" description="Disordered" evidence="7">
    <location>
        <begin position="280"/>
        <end position="365"/>
    </location>
</feature>
<gene>
    <name evidence="9" type="ORF">SEPMUDRAFT_94942</name>
</gene>
<dbReference type="Pfam" id="PF01226">
    <property type="entry name" value="Form_Nir_trans"/>
    <property type="match status" value="1"/>
</dbReference>
<dbReference type="STRING" id="692275.M3C8E5"/>
<dbReference type="GO" id="GO:0005886">
    <property type="term" value="C:plasma membrane"/>
    <property type="evidence" value="ECO:0007669"/>
    <property type="project" value="TreeGrafter"/>
</dbReference>
<protein>
    <submittedName>
        <fullName evidence="9">Form_Nir_trans-domain-containing protein</fullName>
    </submittedName>
</protein>
<evidence type="ECO:0000256" key="1">
    <source>
        <dbReference type="ARBA" id="ARBA00004141"/>
    </source>
</evidence>
<dbReference type="HOGENOM" id="CLU_036896_0_1_1"/>
<dbReference type="InterPro" id="IPR000292">
    <property type="entry name" value="For/NO2_transpt"/>
</dbReference>
<dbReference type="AlphaFoldDB" id="M3C8E5"/>
<evidence type="ECO:0000256" key="5">
    <source>
        <dbReference type="ARBA" id="ARBA00023136"/>
    </source>
</evidence>
<proteinExistence type="inferred from homology"/>
<dbReference type="GO" id="GO:0015707">
    <property type="term" value="P:nitrite transport"/>
    <property type="evidence" value="ECO:0007669"/>
    <property type="project" value="TreeGrafter"/>
</dbReference>
<feature type="transmembrane region" description="Helical" evidence="8">
    <location>
        <begin position="239"/>
        <end position="258"/>
    </location>
</feature>
<sequence length="365" mass="40119">MDAFTPQQTIELVSRIGTKKAHMRMDKLFVNSLMSGPLLGFGCAVLVSTNASPWYQENAPGLIRTIGALFFPIGLVMIVLSGADLFTSNVMFMWTAFLHRRISLWDVLKSWIISYLGNLGGMLFFTLIIIGYGGVFEESSTYQQAAVRLATQKAYDPQWHQIFLRAIGANWLVCFAVFSSISSREVVSKILAIWWPTATFVALALDHVVANMFFIPLGIFEGAHFGVGYYIWKSMIPTALGNMVGGGIFVGTAYWYLYLTGEDGVAVSFNIGTLDSAMEAGGPMGGGSSRRRHRPSKPDEGILRETTTTRTNEGETLVGLDPNHLPNSGGHLMSGIGQELHDASPYAKSYAERAKMKEEESDERV</sequence>
<dbReference type="PROSITE" id="PS01005">
    <property type="entry name" value="FORMATE_NITRITE_TP_1"/>
    <property type="match status" value="1"/>
</dbReference>
<feature type="transmembrane region" description="Helical" evidence="8">
    <location>
        <begin position="162"/>
        <end position="179"/>
    </location>
</feature>
<dbReference type="OrthoDB" id="4829at2759"/>
<dbReference type="InterPro" id="IPR024002">
    <property type="entry name" value="For/NO2_transpt_CS"/>
</dbReference>
<dbReference type="RefSeq" id="XP_016756286.1">
    <property type="nucleotide sequence ID" value="XM_016910649.1"/>
</dbReference>
<keyword evidence="5 8" id="KW-0472">Membrane</keyword>
<feature type="transmembrane region" description="Helical" evidence="8">
    <location>
        <begin position="186"/>
        <end position="205"/>
    </location>
</feature>
<comment type="subcellular location">
    <subcellularLocation>
        <location evidence="1">Membrane</location>
        <topology evidence="1">Multi-pass membrane protein</topology>
    </subcellularLocation>
</comment>
<dbReference type="eggNOG" id="ENOG502QUGF">
    <property type="taxonomic scope" value="Eukaryota"/>
</dbReference>
<feature type="transmembrane region" description="Helical" evidence="8">
    <location>
        <begin position="28"/>
        <end position="49"/>
    </location>
</feature>
<keyword evidence="3 8" id="KW-0812">Transmembrane</keyword>
<dbReference type="PANTHER" id="PTHR30520">
    <property type="entry name" value="FORMATE TRANSPORTER-RELATED"/>
    <property type="match status" value="1"/>
</dbReference>
<dbReference type="EMBL" id="KB456272">
    <property type="protein sequence ID" value="EMF08165.1"/>
    <property type="molecule type" value="Genomic_DNA"/>
</dbReference>
<feature type="transmembrane region" description="Helical" evidence="8">
    <location>
        <begin position="69"/>
        <end position="98"/>
    </location>
</feature>
<evidence type="ECO:0000256" key="6">
    <source>
        <dbReference type="ARBA" id="ARBA00049660"/>
    </source>
</evidence>
<name>M3C8E5_SPHMS</name>
<evidence type="ECO:0000313" key="10">
    <source>
        <dbReference type="Proteomes" id="UP000016931"/>
    </source>
</evidence>
<keyword evidence="4 8" id="KW-1133">Transmembrane helix</keyword>
<comment type="similarity">
    <text evidence="6">Belongs to the FNT transporter (TC 1.A.16) family.</text>
</comment>
<dbReference type="GO" id="GO:0015513">
    <property type="term" value="F:high-affinity secondary active nitrite transmembrane transporter activity"/>
    <property type="evidence" value="ECO:0007669"/>
    <property type="project" value="TreeGrafter"/>
</dbReference>
<evidence type="ECO:0000256" key="2">
    <source>
        <dbReference type="ARBA" id="ARBA00022448"/>
    </source>
</evidence>
<accession>M3C8E5</accession>
<dbReference type="GeneID" id="27907786"/>
<dbReference type="InterPro" id="IPR023271">
    <property type="entry name" value="Aquaporin-like"/>
</dbReference>
<feature type="compositionally biased region" description="Basic and acidic residues" evidence="7">
    <location>
        <begin position="350"/>
        <end position="365"/>
    </location>
</feature>
<evidence type="ECO:0000313" key="9">
    <source>
        <dbReference type="EMBL" id="EMF08165.1"/>
    </source>
</evidence>
<feature type="transmembrane region" description="Helical" evidence="8">
    <location>
        <begin position="110"/>
        <end position="132"/>
    </location>
</feature>
<keyword evidence="2" id="KW-0813">Transport</keyword>
<dbReference type="PANTHER" id="PTHR30520:SF6">
    <property type="entry name" value="FORMATE_NITRATE FAMILY TRANSPORTER (EUROFUNG)"/>
    <property type="match status" value="1"/>
</dbReference>
<evidence type="ECO:0000256" key="3">
    <source>
        <dbReference type="ARBA" id="ARBA00022692"/>
    </source>
</evidence>
<feature type="compositionally biased region" description="Low complexity" evidence="7">
    <location>
        <begin position="304"/>
        <end position="317"/>
    </location>
</feature>
<evidence type="ECO:0000256" key="7">
    <source>
        <dbReference type="SAM" id="MobiDB-lite"/>
    </source>
</evidence>
<organism evidence="9 10">
    <name type="scientific">Sphaerulina musiva (strain SO2202)</name>
    <name type="common">Poplar stem canker fungus</name>
    <name type="synonym">Septoria musiva</name>
    <dbReference type="NCBI Taxonomy" id="692275"/>
    <lineage>
        <taxon>Eukaryota</taxon>
        <taxon>Fungi</taxon>
        <taxon>Dikarya</taxon>
        <taxon>Ascomycota</taxon>
        <taxon>Pezizomycotina</taxon>
        <taxon>Dothideomycetes</taxon>
        <taxon>Dothideomycetidae</taxon>
        <taxon>Mycosphaerellales</taxon>
        <taxon>Mycosphaerellaceae</taxon>
        <taxon>Sphaerulina</taxon>
    </lineage>
</organism>
<keyword evidence="10" id="KW-1185">Reference proteome</keyword>